<protein>
    <submittedName>
        <fullName evidence="1">Uncharacterized protein</fullName>
    </submittedName>
</protein>
<evidence type="ECO:0000313" key="2">
    <source>
        <dbReference type="Proteomes" id="UP000822688"/>
    </source>
</evidence>
<gene>
    <name evidence="1" type="ORF">KC19_9G114700</name>
</gene>
<comment type="caution">
    <text evidence="1">The sequence shown here is derived from an EMBL/GenBank/DDBJ whole genome shotgun (WGS) entry which is preliminary data.</text>
</comment>
<reference evidence="1" key="1">
    <citation type="submission" date="2020-06" db="EMBL/GenBank/DDBJ databases">
        <title>WGS assembly of Ceratodon purpureus strain R40.</title>
        <authorList>
            <person name="Carey S.B."/>
            <person name="Jenkins J."/>
            <person name="Shu S."/>
            <person name="Lovell J.T."/>
            <person name="Sreedasyam A."/>
            <person name="Maumus F."/>
            <person name="Tiley G.P."/>
            <person name="Fernandez-Pozo N."/>
            <person name="Barry K."/>
            <person name="Chen C."/>
            <person name="Wang M."/>
            <person name="Lipzen A."/>
            <person name="Daum C."/>
            <person name="Saski C.A."/>
            <person name="Payton A.C."/>
            <person name="Mcbreen J.C."/>
            <person name="Conrad R.E."/>
            <person name="Kollar L.M."/>
            <person name="Olsson S."/>
            <person name="Huttunen S."/>
            <person name="Landis J.B."/>
            <person name="Wickett N.J."/>
            <person name="Johnson M.G."/>
            <person name="Rensing S.A."/>
            <person name="Grimwood J."/>
            <person name="Schmutz J."/>
            <person name="Mcdaniel S.F."/>
        </authorList>
    </citation>
    <scope>NUCLEOTIDE SEQUENCE</scope>
    <source>
        <strain evidence="1">R40</strain>
    </source>
</reference>
<evidence type="ECO:0000313" key="1">
    <source>
        <dbReference type="EMBL" id="KAG0562061.1"/>
    </source>
</evidence>
<name>A0A8T0GQZ9_CERPU</name>
<organism evidence="1 2">
    <name type="scientific">Ceratodon purpureus</name>
    <name type="common">Fire moss</name>
    <name type="synonym">Dicranum purpureum</name>
    <dbReference type="NCBI Taxonomy" id="3225"/>
    <lineage>
        <taxon>Eukaryota</taxon>
        <taxon>Viridiplantae</taxon>
        <taxon>Streptophyta</taxon>
        <taxon>Embryophyta</taxon>
        <taxon>Bryophyta</taxon>
        <taxon>Bryophytina</taxon>
        <taxon>Bryopsida</taxon>
        <taxon>Dicranidae</taxon>
        <taxon>Pseudoditrichales</taxon>
        <taxon>Ditrichaceae</taxon>
        <taxon>Ceratodon</taxon>
    </lineage>
</organism>
<accession>A0A8T0GQZ9</accession>
<dbReference type="Proteomes" id="UP000822688">
    <property type="component" value="Chromosome 9"/>
</dbReference>
<dbReference type="EMBL" id="CM026430">
    <property type="protein sequence ID" value="KAG0562061.1"/>
    <property type="molecule type" value="Genomic_DNA"/>
</dbReference>
<dbReference type="AlphaFoldDB" id="A0A8T0GQZ9"/>
<keyword evidence="2" id="KW-1185">Reference proteome</keyword>
<sequence>MEATTRVGPCTIGGKRWNRESGSCGGRSISSTTWVIEASSSSSNVLCYLSKPHTFYPEGIFVGILVSLEICMAHVLRFWLNLSRQLCDFIGLHSCSFPCFKSVKCEDSIYLTSQR</sequence>
<proteinExistence type="predicted"/>